<reference evidence="2 3" key="1">
    <citation type="submission" date="2015-03" db="EMBL/GenBank/DDBJ databases">
        <title>Luteipulveratus halotolerans sp. nov., a novel actinobacterium (Dermacoccaceae) from Sarawak, Malaysia.</title>
        <authorList>
            <person name="Juboi H."/>
            <person name="Basik A."/>
            <person name="Shamsul S.S."/>
            <person name="Arnold P."/>
            <person name="Schmitt E.K."/>
            <person name="Sanglier J.-J."/>
            <person name="Yeo T."/>
        </authorList>
    </citation>
    <scope>NUCLEOTIDE SEQUENCE [LARGE SCALE GENOMIC DNA]</scope>
    <source>
        <strain evidence="2 3">MN07-A0370</strain>
    </source>
</reference>
<evidence type="ECO:0000313" key="3">
    <source>
        <dbReference type="Proteomes" id="UP000066480"/>
    </source>
</evidence>
<dbReference type="PROSITE" id="PS51318">
    <property type="entry name" value="TAT"/>
    <property type="match status" value="1"/>
</dbReference>
<dbReference type="AlphaFoldDB" id="A0A0K1JN81"/>
<dbReference type="EMBL" id="CP011112">
    <property type="protein sequence ID" value="AKU18161.1"/>
    <property type="molecule type" value="Genomic_DNA"/>
</dbReference>
<feature type="signal peptide" evidence="1">
    <location>
        <begin position="1"/>
        <end position="32"/>
    </location>
</feature>
<keyword evidence="3" id="KW-1185">Reference proteome</keyword>
<gene>
    <name evidence="2" type="ORF">VV02_23755</name>
</gene>
<feature type="chain" id="PRO_5005461450" description="Secreted protein" evidence="1">
    <location>
        <begin position="33"/>
        <end position="107"/>
    </location>
</feature>
<proteinExistence type="predicted"/>
<sequence>MTMTRSKTLSILLVCAAGAAALGMSAPDAAHADAATYVKHVKSNVPTTPWYDGSSGSSNSHGWKAACNTFEVYENNNGRYHLTANWGGGWVRMDDVAAGDGGTTCNP</sequence>
<keyword evidence="1" id="KW-0732">Signal</keyword>
<dbReference type="KEGG" id="lmoi:VV02_23755"/>
<accession>A0A0K1JN81</accession>
<protein>
    <recommendedName>
        <fullName evidence="4">Secreted protein</fullName>
    </recommendedName>
</protein>
<name>A0A0K1JN81_9MICO</name>
<evidence type="ECO:0000256" key="1">
    <source>
        <dbReference type="SAM" id="SignalP"/>
    </source>
</evidence>
<evidence type="ECO:0008006" key="4">
    <source>
        <dbReference type="Google" id="ProtNLM"/>
    </source>
</evidence>
<evidence type="ECO:0000313" key="2">
    <source>
        <dbReference type="EMBL" id="AKU18161.1"/>
    </source>
</evidence>
<dbReference type="Proteomes" id="UP000066480">
    <property type="component" value="Chromosome"/>
</dbReference>
<dbReference type="InterPro" id="IPR006311">
    <property type="entry name" value="TAT_signal"/>
</dbReference>
<organism evidence="2 3">
    <name type="scientific">Luteipulveratus mongoliensis</name>
    <dbReference type="NCBI Taxonomy" id="571913"/>
    <lineage>
        <taxon>Bacteria</taxon>
        <taxon>Bacillati</taxon>
        <taxon>Actinomycetota</taxon>
        <taxon>Actinomycetes</taxon>
        <taxon>Micrococcales</taxon>
        <taxon>Dermacoccaceae</taxon>
        <taxon>Luteipulveratus</taxon>
    </lineage>
</organism>